<comment type="catalytic activity">
    <reaction evidence="9">
        <text>Release of signal peptides from bacterial membrane prolipoproteins. Hydrolyzes -Xaa-Yaa-Zaa-|-(S,diacylglyceryl)Cys-, in which Xaa is hydrophobic (preferably Leu), and Yaa (Ala or Ser) and Zaa (Gly or Ala) have small, neutral side chains.</text>
        <dbReference type="EC" id="3.4.23.36"/>
    </reaction>
</comment>
<evidence type="ECO:0000256" key="3">
    <source>
        <dbReference type="ARBA" id="ARBA00022670"/>
    </source>
</evidence>
<evidence type="ECO:0000256" key="1">
    <source>
        <dbReference type="ARBA" id="ARBA00006139"/>
    </source>
</evidence>
<evidence type="ECO:0000256" key="6">
    <source>
        <dbReference type="ARBA" id="ARBA00022801"/>
    </source>
</evidence>
<dbReference type="EC" id="3.4.23.36" evidence="9"/>
<evidence type="ECO:0000256" key="4">
    <source>
        <dbReference type="ARBA" id="ARBA00022692"/>
    </source>
</evidence>
<dbReference type="Proteomes" id="UP000460561">
    <property type="component" value="Unassembled WGS sequence"/>
</dbReference>
<accession>A0A845AEE8</accession>
<reference evidence="11 12" key="1">
    <citation type="submission" date="2019-12" db="EMBL/GenBank/DDBJ databases">
        <title>Genomic-based taxomic classification of the family Erythrobacteraceae.</title>
        <authorList>
            <person name="Xu L."/>
        </authorList>
    </citation>
    <scope>NUCLEOTIDE SEQUENCE [LARGE SCALE GENOMIC DNA]</scope>
    <source>
        <strain evidence="11 12">DSM 18604</strain>
    </source>
</reference>
<keyword evidence="7 9" id="KW-1133">Transmembrane helix</keyword>
<proteinExistence type="inferred from homology"/>
<dbReference type="GO" id="GO:0006508">
    <property type="term" value="P:proteolysis"/>
    <property type="evidence" value="ECO:0007669"/>
    <property type="project" value="UniProtKB-KW"/>
</dbReference>
<comment type="pathway">
    <text evidence="9">Protein modification; lipoprotein biosynthesis (signal peptide cleavage).</text>
</comment>
<evidence type="ECO:0000256" key="10">
    <source>
        <dbReference type="RuleBase" id="RU004181"/>
    </source>
</evidence>
<dbReference type="InterPro" id="IPR001872">
    <property type="entry name" value="Peptidase_A8"/>
</dbReference>
<keyword evidence="3 9" id="KW-0645">Protease</keyword>
<dbReference type="NCBIfam" id="TIGR00077">
    <property type="entry name" value="lspA"/>
    <property type="match status" value="1"/>
</dbReference>
<evidence type="ECO:0000313" key="11">
    <source>
        <dbReference type="EMBL" id="MXP27175.1"/>
    </source>
</evidence>
<keyword evidence="5 9" id="KW-0064">Aspartyl protease</keyword>
<dbReference type="EMBL" id="WTYQ01000007">
    <property type="protein sequence ID" value="MXP27175.1"/>
    <property type="molecule type" value="Genomic_DNA"/>
</dbReference>
<dbReference type="HAMAP" id="MF_00161">
    <property type="entry name" value="LspA"/>
    <property type="match status" value="1"/>
</dbReference>
<feature type="transmembrane region" description="Helical" evidence="9">
    <location>
        <begin position="67"/>
        <end position="85"/>
    </location>
</feature>
<dbReference type="AlphaFoldDB" id="A0A845AEE8"/>
<dbReference type="PRINTS" id="PR00781">
    <property type="entry name" value="LIPOSIGPTASE"/>
</dbReference>
<dbReference type="GO" id="GO:0005886">
    <property type="term" value="C:plasma membrane"/>
    <property type="evidence" value="ECO:0007669"/>
    <property type="project" value="UniProtKB-SubCell"/>
</dbReference>
<organism evidence="11 12">
    <name type="scientific">Altericroceibacterium indicum</name>
    <dbReference type="NCBI Taxonomy" id="374177"/>
    <lineage>
        <taxon>Bacteria</taxon>
        <taxon>Pseudomonadati</taxon>
        <taxon>Pseudomonadota</taxon>
        <taxon>Alphaproteobacteria</taxon>
        <taxon>Sphingomonadales</taxon>
        <taxon>Erythrobacteraceae</taxon>
        <taxon>Altericroceibacterium</taxon>
    </lineage>
</organism>
<comment type="similarity">
    <text evidence="1 9 10">Belongs to the peptidase A8 family.</text>
</comment>
<evidence type="ECO:0000256" key="9">
    <source>
        <dbReference type="HAMAP-Rule" id="MF_00161"/>
    </source>
</evidence>
<evidence type="ECO:0000256" key="7">
    <source>
        <dbReference type="ARBA" id="ARBA00022989"/>
    </source>
</evidence>
<dbReference type="GO" id="GO:0004190">
    <property type="term" value="F:aspartic-type endopeptidase activity"/>
    <property type="evidence" value="ECO:0007669"/>
    <property type="project" value="UniProtKB-UniRule"/>
</dbReference>
<comment type="caution">
    <text evidence="11">The sequence shown here is derived from an EMBL/GenBank/DDBJ whole genome shotgun (WGS) entry which is preliminary data.</text>
</comment>
<comment type="subcellular location">
    <subcellularLocation>
        <location evidence="9">Cell membrane</location>
        <topology evidence="9">Multi-pass membrane protein</topology>
    </subcellularLocation>
</comment>
<sequence>MRNRLMGFVLAIVIFAVDQYVKWLMIGPLRLNHIGHIDLLPFFDLTWTQNFGVSLGMFTATSMETRWILVAVTGLIALVVFVWILRERRLGDIAGLALVLGGAAGNIRDRVEFGYVIDYADFHIGTFRPFLIFNIADAAITIGVLIILARSLFMGEKPSTPQSEAKADKPAETN</sequence>
<keyword evidence="4 9" id="KW-0812">Transmembrane</keyword>
<evidence type="ECO:0000256" key="2">
    <source>
        <dbReference type="ARBA" id="ARBA00022475"/>
    </source>
</evidence>
<dbReference type="OrthoDB" id="9810259at2"/>
<dbReference type="PANTHER" id="PTHR33695">
    <property type="entry name" value="LIPOPROTEIN SIGNAL PEPTIDASE"/>
    <property type="match status" value="1"/>
</dbReference>
<dbReference type="Pfam" id="PF01252">
    <property type="entry name" value="Peptidase_A8"/>
    <property type="match status" value="1"/>
</dbReference>
<keyword evidence="2 9" id="KW-1003">Cell membrane</keyword>
<feature type="active site" evidence="9">
    <location>
        <position position="137"/>
    </location>
</feature>
<keyword evidence="6 9" id="KW-0378">Hydrolase</keyword>
<protein>
    <recommendedName>
        <fullName evidence="9">Lipoprotein signal peptidase</fullName>
        <ecNumber evidence="9">3.4.23.36</ecNumber>
    </recommendedName>
    <alternativeName>
        <fullName evidence="9">Prolipoprotein signal peptidase</fullName>
    </alternativeName>
    <alternativeName>
        <fullName evidence="9">Signal peptidase II</fullName>
        <shortName evidence="9">SPase II</shortName>
    </alternativeName>
</protein>
<name>A0A845AEE8_9SPHN</name>
<comment type="function">
    <text evidence="9">This protein specifically catalyzes the removal of signal peptides from prolipoproteins.</text>
</comment>
<comment type="caution">
    <text evidence="9">Lacks conserved residue(s) required for the propagation of feature annotation.</text>
</comment>
<evidence type="ECO:0000313" key="12">
    <source>
        <dbReference type="Proteomes" id="UP000460561"/>
    </source>
</evidence>
<gene>
    <name evidence="9 11" type="primary">lspA</name>
    <name evidence="11" type="ORF">GRI39_14175</name>
</gene>
<dbReference type="PANTHER" id="PTHR33695:SF1">
    <property type="entry name" value="LIPOPROTEIN SIGNAL PEPTIDASE"/>
    <property type="match status" value="1"/>
</dbReference>
<feature type="transmembrane region" description="Helical" evidence="9">
    <location>
        <begin position="127"/>
        <end position="149"/>
    </location>
</feature>
<keyword evidence="8 9" id="KW-0472">Membrane</keyword>
<feature type="active site" evidence="9">
    <location>
        <position position="118"/>
    </location>
</feature>
<keyword evidence="12" id="KW-1185">Reference proteome</keyword>
<evidence type="ECO:0000256" key="5">
    <source>
        <dbReference type="ARBA" id="ARBA00022750"/>
    </source>
</evidence>
<dbReference type="UniPathway" id="UPA00665"/>
<evidence type="ECO:0000256" key="8">
    <source>
        <dbReference type="ARBA" id="ARBA00023136"/>
    </source>
</evidence>